<feature type="compositionally biased region" description="Acidic residues" evidence="11">
    <location>
        <begin position="1"/>
        <end position="12"/>
    </location>
</feature>
<dbReference type="InterPro" id="IPR044738">
    <property type="entry name" value="Atg22"/>
</dbReference>
<comment type="subcellular location">
    <subcellularLocation>
        <location evidence="1 10">Vacuole membrane</location>
        <topology evidence="1 10">Multi-pass membrane protein</topology>
    </subcellularLocation>
</comment>
<feature type="transmembrane region" description="Helical" evidence="10">
    <location>
        <begin position="414"/>
        <end position="434"/>
    </location>
</feature>
<feature type="region of interest" description="Disordered" evidence="11">
    <location>
        <begin position="1"/>
        <end position="24"/>
    </location>
</feature>
<dbReference type="GO" id="GO:0005774">
    <property type="term" value="C:vacuolar membrane"/>
    <property type="evidence" value="ECO:0007669"/>
    <property type="project" value="UniProtKB-SubCell"/>
</dbReference>
<dbReference type="AlphaFoldDB" id="A0A4U7B4B7"/>
<proteinExistence type="inferred from homology"/>
<feature type="transmembrane region" description="Helical" evidence="10">
    <location>
        <begin position="487"/>
        <end position="504"/>
    </location>
</feature>
<dbReference type="Gene3D" id="1.20.1250.20">
    <property type="entry name" value="MFS general substrate transporter like domains"/>
    <property type="match status" value="1"/>
</dbReference>
<keyword evidence="6 10" id="KW-0029">Amino-acid transport</keyword>
<dbReference type="GO" id="GO:0006914">
    <property type="term" value="P:autophagy"/>
    <property type="evidence" value="ECO:0007669"/>
    <property type="project" value="UniProtKB-KW"/>
</dbReference>
<feature type="region of interest" description="Disordered" evidence="11">
    <location>
        <begin position="220"/>
        <end position="242"/>
    </location>
</feature>
<feature type="transmembrane region" description="Helical" evidence="10">
    <location>
        <begin position="275"/>
        <end position="295"/>
    </location>
</feature>
<evidence type="ECO:0000256" key="11">
    <source>
        <dbReference type="SAM" id="MobiDB-lite"/>
    </source>
</evidence>
<evidence type="ECO:0000256" key="1">
    <source>
        <dbReference type="ARBA" id="ARBA00004128"/>
    </source>
</evidence>
<keyword evidence="8 10" id="KW-0072">Autophagy</keyword>
<feature type="transmembrane region" description="Helical" evidence="10">
    <location>
        <begin position="36"/>
        <end position="59"/>
    </location>
</feature>
<comment type="similarity">
    <text evidence="2 10">Belongs to the ATG22 family.</text>
</comment>
<dbReference type="InterPro" id="IPR050495">
    <property type="entry name" value="ATG22/LtaA_families"/>
</dbReference>
<evidence type="ECO:0000256" key="2">
    <source>
        <dbReference type="ARBA" id="ARBA00006978"/>
    </source>
</evidence>
<evidence type="ECO:0000256" key="5">
    <source>
        <dbReference type="ARBA" id="ARBA00022692"/>
    </source>
</evidence>
<keyword evidence="5 10" id="KW-0812">Transmembrane</keyword>
<evidence type="ECO:0000256" key="7">
    <source>
        <dbReference type="ARBA" id="ARBA00022989"/>
    </source>
</evidence>
<evidence type="ECO:0000313" key="13">
    <source>
        <dbReference type="Proteomes" id="UP000308133"/>
    </source>
</evidence>
<dbReference type="SUPFAM" id="SSF103473">
    <property type="entry name" value="MFS general substrate transporter"/>
    <property type="match status" value="1"/>
</dbReference>
<evidence type="ECO:0000256" key="3">
    <source>
        <dbReference type="ARBA" id="ARBA00022448"/>
    </source>
</evidence>
<evidence type="ECO:0000256" key="10">
    <source>
        <dbReference type="RuleBase" id="RU363073"/>
    </source>
</evidence>
<dbReference type="InterPro" id="IPR024671">
    <property type="entry name" value="Atg22-like"/>
</dbReference>
<feature type="transmembrane region" description="Helical" evidence="10">
    <location>
        <begin position="446"/>
        <end position="467"/>
    </location>
</feature>
<dbReference type="InterPro" id="IPR036259">
    <property type="entry name" value="MFS_trans_sf"/>
</dbReference>
<keyword evidence="9 10" id="KW-0472">Membrane</keyword>
<dbReference type="CDD" id="cd17483">
    <property type="entry name" value="MFS_Atg22_like"/>
    <property type="match status" value="1"/>
</dbReference>
<evidence type="ECO:0000256" key="6">
    <source>
        <dbReference type="ARBA" id="ARBA00022970"/>
    </source>
</evidence>
<dbReference type="Proteomes" id="UP000308133">
    <property type="component" value="Unassembled WGS sequence"/>
</dbReference>
<dbReference type="PANTHER" id="PTHR23519">
    <property type="entry name" value="AUTOPHAGY-RELATED PROTEIN 22"/>
    <property type="match status" value="1"/>
</dbReference>
<gene>
    <name evidence="12" type="ORF">C1H76_3163</name>
</gene>
<feature type="transmembrane region" description="Helical" evidence="10">
    <location>
        <begin position="145"/>
        <end position="164"/>
    </location>
</feature>
<comment type="caution">
    <text evidence="12">The sequence shown here is derived from an EMBL/GenBank/DDBJ whole genome shotgun (WGS) entry which is preliminary data.</text>
</comment>
<dbReference type="EMBL" id="PTQR01000039">
    <property type="protein sequence ID" value="TKX24555.1"/>
    <property type="molecule type" value="Genomic_DNA"/>
</dbReference>
<feature type="compositionally biased region" description="Basic and acidic residues" evidence="11">
    <location>
        <begin position="221"/>
        <end position="232"/>
    </location>
</feature>
<evidence type="ECO:0000256" key="8">
    <source>
        <dbReference type="ARBA" id="ARBA00023006"/>
    </source>
</evidence>
<dbReference type="GO" id="GO:0032974">
    <property type="term" value="P:amino acid transmembrane export from vacuole"/>
    <property type="evidence" value="ECO:0007669"/>
    <property type="project" value="InterPro"/>
</dbReference>
<protein>
    <recommendedName>
        <fullName evidence="10">Autophagy-related protein</fullName>
    </recommendedName>
</protein>
<sequence>MNDSDDFPDEADAGSVAPRYEGEDCRPTSTKELFGFYSYSCAAEVVVIAAVSSFMPIALEQLARGHGVLQSDRTTPCNQAPAPTGSFEARRPPPPKAVQCLVPFLGAEINTASFAMYTFSIGVFIQALVVITMSGAADHGAYRKTLLLSFAAVGAISLMLFLPIDSSLYALGALWAIVANVCLGATFVLLNAYLPLLVRWHPSVLKPSINLTESFTSAVGPHEDEVQHLSRSDDEDEDAMDPGAGLLPGNTPRIHAKSPAAPSAELVLSTKISSYGIGFGYLTALGVLVLSILIVKASGESDFSLRLVLFLVGCWWVVLSIPAAYCLRPRPGPPLEAASKAISLDVNPEKRSWLTYLTYSWKNLGKTVVRARNLKDVLLFLLAWFMISDAIATVSGTAILFAKTTLNMKPAAVILINIIATTCGVCGAFTWSTISRAFGWSPTRTILACMILFEMIPLYGLLGYIPLFKRWGVIGLQQPWEMYPLGALYGFVLGGLSSYCRALFGELIPEGSEAAFYALYAVTDKGSSVFGPAVVGAITDATGEIRPAFWFLAVLIGIPIIPMAFLNVDRGKKEAAALTREVVG</sequence>
<evidence type="ECO:0000313" key="12">
    <source>
        <dbReference type="EMBL" id="TKX24555.1"/>
    </source>
</evidence>
<feature type="transmembrane region" description="Helical" evidence="10">
    <location>
        <begin position="307"/>
        <end position="327"/>
    </location>
</feature>
<keyword evidence="7 10" id="KW-1133">Transmembrane helix</keyword>
<dbReference type="PANTHER" id="PTHR23519:SF1">
    <property type="entry name" value="AUTOPHAGY-RELATED PROTEIN 22"/>
    <property type="match status" value="1"/>
</dbReference>
<feature type="transmembrane region" description="Helical" evidence="10">
    <location>
        <begin position="170"/>
        <end position="194"/>
    </location>
</feature>
<feature type="transmembrane region" description="Helical" evidence="10">
    <location>
        <begin position="114"/>
        <end position="133"/>
    </location>
</feature>
<dbReference type="Pfam" id="PF11700">
    <property type="entry name" value="ATG22"/>
    <property type="match status" value="1"/>
</dbReference>
<keyword evidence="4 10" id="KW-0926">Vacuole</keyword>
<name>A0A4U7B4B7_9PEZI</name>
<accession>A0A4U7B4B7</accession>
<evidence type="ECO:0000256" key="4">
    <source>
        <dbReference type="ARBA" id="ARBA00022554"/>
    </source>
</evidence>
<evidence type="ECO:0000256" key="9">
    <source>
        <dbReference type="ARBA" id="ARBA00023136"/>
    </source>
</evidence>
<feature type="transmembrane region" description="Helical" evidence="10">
    <location>
        <begin position="548"/>
        <end position="568"/>
    </location>
</feature>
<keyword evidence="3 10" id="KW-0813">Transport</keyword>
<feature type="transmembrane region" description="Helical" evidence="10">
    <location>
        <begin position="516"/>
        <end position="536"/>
    </location>
</feature>
<feature type="transmembrane region" description="Helical" evidence="10">
    <location>
        <begin position="377"/>
        <end position="402"/>
    </location>
</feature>
<comment type="function">
    <text evidence="10">Vacuolar effluxer which mediate the efflux of amino acids resulting from autophagic degradation. The release of autophagic amino acids allows the maintenance of protein synthesis and viability during nitrogen starvation.</text>
</comment>
<reference evidence="12 13" key="1">
    <citation type="submission" date="2018-02" db="EMBL/GenBank/DDBJ databases">
        <title>Draft genome sequences of Elsinoe sp., causing black scab on jojoba.</title>
        <authorList>
            <person name="Stodart B."/>
            <person name="Jeffress S."/>
            <person name="Ash G."/>
            <person name="Arun Chinnappa K."/>
        </authorList>
    </citation>
    <scope>NUCLEOTIDE SEQUENCE [LARGE SCALE GENOMIC DNA]</scope>
    <source>
        <strain evidence="12 13">Hillstone_2</strain>
    </source>
</reference>
<organism evidence="12 13">
    <name type="scientific">Elsinoe australis</name>
    <dbReference type="NCBI Taxonomy" id="40998"/>
    <lineage>
        <taxon>Eukaryota</taxon>
        <taxon>Fungi</taxon>
        <taxon>Dikarya</taxon>
        <taxon>Ascomycota</taxon>
        <taxon>Pezizomycotina</taxon>
        <taxon>Dothideomycetes</taxon>
        <taxon>Dothideomycetidae</taxon>
        <taxon>Myriangiales</taxon>
        <taxon>Elsinoaceae</taxon>
        <taxon>Elsinoe</taxon>
    </lineage>
</organism>